<dbReference type="KEGG" id="ccac:CcaHIS019_0602190"/>
<sequence length="253" mass="28032">MPTKRTKNWKHYFPTLQQPLSSPDDEGITNDPTWRKGDFEIISSDAVRFLVDSHRLEYSSAFHAAIHAHLGTAILTDAVIEKAPTVKAFLSLATHTLSIPPSCIGLRELLAFLTKWGATSLLPRFWSALESAIRSRKVWAPWAFQTAAFGDNAALCDLVLRIEAHNLWAQGIGTGTPGKSVWDPDHWPTRFLVTPPMYLRALERAWESTVKMGGVESIADVEGLAGEFARFLAIAKSPSMALHVHHHTEKDSG</sequence>
<dbReference type="RefSeq" id="XP_060459025.1">
    <property type="nucleotide sequence ID" value="XM_060602652.1"/>
</dbReference>
<dbReference type="EMBL" id="AP028217">
    <property type="protein sequence ID" value="BEI93760.1"/>
    <property type="molecule type" value="Genomic_DNA"/>
</dbReference>
<gene>
    <name evidence="1" type="ORF">CcaverHIS019_0602190</name>
</gene>
<keyword evidence="2" id="KW-1185">Reference proteome</keyword>
<accession>A0AA48L8A0</accession>
<reference evidence="1" key="1">
    <citation type="journal article" date="2023" name="BMC Genomics">
        <title>Chromosome-level genome assemblies of Cutaneotrichosporon spp. (Trichosporonales, Basidiomycota) reveal imbalanced evolution between nucleotide sequences and chromosome synteny.</title>
        <authorList>
            <person name="Kobayashi Y."/>
            <person name="Kayamori A."/>
            <person name="Aoki K."/>
            <person name="Shiwa Y."/>
            <person name="Matsutani M."/>
            <person name="Fujita N."/>
            <person name="Sugita T."/>
            <person name="Iwasaki W."/>
            <person name="Tanaka N."/>
            <person name="Takashima M."/>
        </authorList>
    </citation>
    <scope>NUCLEOTIDE SEQUENCE</scope>
    <source>
        <strain evidence="1">HIS019</strain>
    </source>
</reference>
<organism evidence="1 2">
    <name type="scientific">Cutaneotrichosporon cavernicola</name>
    <dbReference type="NCBI Taxonomy" id="279322"/>
    <lineage>
        <taxon>Eukaryota</taxon>
        <taxon>Fungi</taxon>
        <taxon>Dikarya</taxon>
        <taxon>Basidiomycota</taxon>
        <taxon>Agaricomycotina</taxon>
        <taxon>Tremellomycetes</taxon>
        <taxon>Trichosporonales</taxon>
        <taxon>Trichosporonaceae</taxon>
        <taxon>Cutaneotrichosporon</taxon>
    </lineage>
</organism>
<name>A0AA48L8A0_9TREE</name>
<dbReference type="AlphaFoldDB" id="A0AA48L8A0"/>
<dbReference type="GeneID" id="85497630"/>
<evidence type="ECO:0000313" key="1">
    <source>
        <dbReference type="EMBL" id="BEI93760.1"/>
    </source>
</evidence>
<proteinExistence type="predicted"/>
<evidence type="ECO:0000313" key="2">
    <source>
        <dbReference type="Proteomes" id="UP001233271"/>
    </source>
</evidence>
<dbReference type="Proteomes" id="UP001233271">
    <property type="component" value="Chromosome 6"/>
</dbReference>
<protein>
    <recommendedName>
        <fullName evidence="3">BTB domain-containing protein</fullName>
    </recommendedName>
</protein>
<evidence type="ECO:0008006" key="3">
    <source>
        <dbReference type="Google" id="ProtNLM"/>
    </source>
</evidence>